<keyword evidence="2" id="KW-0732">Signal</keyword>
<dbReference type="PROSITE" id="PS50041">
    <property type="entry name" value="C_TYPE_LECTIN_2"/>
    <property type="match status" value="1"/>
</dbReference>
<dbReference type="InterPro" id="IPR016186">
    <property type="entry name" value="C-type_lectin-like/link_sf"/>
</dbReference>
<dbReference type="Gene3D" id="2.60.40.10">
    <property type="entry name" value="Immunoglobulins"/>
    <property type="match status" value="4"/>
</dbReference>
<feature type="chain" id="PRO_5028185140" evidence="2">
    <location>
        <begin position="24"/>
        <end position="737"/>
    </location>
</feature>
<feature type="domain" description="Fibronectin type-III" evidence="4">
    <location>
        <begin position="243"/>
        <end position="335"/>
    </location>
</feature>
<dbReference type="KEGG" id="bspl:114850491"/>
<dbReference type="SUPFAM" id="SSF56436">
    <property type="entry name" value="C-type lectin-like"/>
    <property type="match status" value="2"/>
</dbReference>
<feature type="domain" description="C-type lectin" evidence="3">
    <location>
        <begin position="27"/>
        <end position="127"/>
    </location>
</feature>
<dbReference type="PANTHER" id="PTHR46708:SF11">
    <property type="entry name" value="RECEPTOR-TYPE TYROSINE-PROTEIN PHOSPHATASE ETA-LIKE"/>
    <property type="match status" value="1"/>
</dbReference>
<dbReference type="Pfam" id="PF00041">
    <property type="entry name" value="fn3"/>
    <property type="match status" value="4"/>
</dbReference>
<sequence>MGKFSLCEACLLFCVVVLKHSDAEPLYFLQDNSVTWDEARSECQRCFQDLVTVIPNTTNVIIASQTLTSDYWIGLRKNMSPSSSFTSNSSSGAGLPWSRWANGGPLAFQNWYPGWPKVKPNPPNISCCSCACTCPAAPDPVPTSVTHYDVTAEDILNGSYLNSTPNLNYPAGSSPFASVSPAMPVASQCERTPMAPVLPVLPEDPDPDQDYIEDSCVAMLSNGAWVEKNCSDLLPFICYEDRFYGGASVSNVTASTAIIAWLPGPNGTSRYRLEVTYTNTTTYEVLQQDIAPPFAYTYRLENLTPGSRYDVAVFAIKCQRDVNDAQRVSFYTIPNKVVNLTFTARTPTCISLTWTKPDDGVDLYRLQYTNVSKNIYPNSILVCGLTPGTQYTFTVWSGVNDTSKWSEPTSISLYTVPDNVSNLGVAARNSSSLTVNWTGPSGAFAGFNVLAVNVFNNTVLWSQNQSQTSSSITGLPSGTQVNVTVTVVGFDGQQGVPVHMFNYTAPDPVFNLKMNPTSDSFNVTWNYSAPVYSPFLLLLKSSADTDHSSNTTTLWFSFSSLKTATNYTVTVWSVVENTQSSPQICSNFTLPVQPGKATVLSNSTNQLTFQWTPPANIGTSSYSVTLSSPFWGQSWNDTTNQTSYMFTNLTSGSSYAFEVRTLAGDLKSKPTTASAMTDSELLDISLAMQCSSATALLCSHNATNKEILEKLNATIYNLLGQNVFWSLGNETFPDPAP</sequence>
<dbReference type="CDD" id="cd00063">
    <property type="entry name" value="FN3"/>
    <property type="match status" value="4"/>
</dbReference>
<proteinExistence type="predicted"/>
<name>A0A6P7LTL6_BETSP</name>
<keyword evidence="5" id="KW-1185">Reference proteome</keyword>
<evidence type="ECO:0000256" key="1">
    <source>
        <dbReference type="ARBA" id="ARBA00022737"/>
    </source>
</evidence>
<dbReference type="PROSITE" id="PS50853">
    <property type="entry name" value="FN3"/>
    <property type="match status" value="4"/>
</dbReference>
<dbReference type="Proteomes" id="UP000515150">
    <property type="component" value="Chromosome 2"/>
</dbReference>
<dbReference type="PANTHER" id="PTHR46708">
    <property type="entry name" value="TENASCIN"/>
    <property type="match status" value="1"/>
</dbReference>
<dbReference type="Gene3D" id="3.10.100.10">
    <property type="entry name" value="Mannose-Binding Protein A, subunit A"/>
    <property type="match status" value="1"/>
</dbReference>
<dbReference type="InterPro" id="IPR036116">
    <property type="entry name" value="FN3_sf"/>
</dbReference>
<dbReference type="InterPro" id="IPR013783">
    <property type="entry name" value="Ig-like_fold"/>
</dbReference>
<dbReference type="GeneID" id="114850491"/>
<dbReference type="InParanoid" id="A0A6P7LTL6"/>
<dbReference type="RefSeq" id="XP_028998156.1">
    <property type="nucleotide sequence ID" value="XM_029142323.3"/>
</dbReference>
<evidence type="ECO:0000259" key="3">
    <source>
        <dbReference type="PROSITE" id="PS50041"/>
    </source>
</evidence>
<dbReference type="OrthoDB" id="10253954at2759"/>
<evidence type="ECO:0000256" key="2">
    <source>
        <dbReference type="SAM" id="SignalP"/>
    </source>
</evidence>
<protein>
    <submittedName>
        <fullName evidence="6">Fibronectin</fullName>
    </submittedName>
</protein>
<feature type="domain" description="Fibronectin type-III" evidence="4">
    <location>
        <begin position="336"/>
        <end position="418"/>
    </location>
</feature>
<dbReference type="AlphaFoldDB" id="A0A6P7LTL6"/>
<dbReference type="InterPro" id="IPR016187">
    <property type="entry name" value="CTDL_fold"/>
</dbReference>
<dbReference type="InterPro" id="IPR001304">
    <property type="entry name" value="C-type_lectin-like"/>
</dbReference>
<dbReference type="InterPro" id="IPR003961">
    <property type="entry name" value="FN3_dom"/>
</dbReference>
<accession>A0A6P7LTL6</accession>
<organism evidence="5 6">
    <name type="scientific">Betta splendens</name>
    <name type="common">Siamese fighting fish</name>
    <dbReference type="NCBI Taxonomy" id="158456"/>
    <lineage>
        <taxon>Eukaryota</taxon>
        <taxon>Metazoa</taxon>
        <taxon>Chordata</taxon>
        <taxon>Craniata</taxon>
        <taxon>Vertebrata</taxon>
        <taxon>Euteleostomi</taxon>
        <taxon>Actinopterygii</taxon>
        <taxon>Neopterygii</taxon>
        <taxon>Teleostei</taxon>
        <taxon>Neoteleostei</taxon>
        <taxon>Acanthomorphata</taxon>
        <taxon>Anabantaria</taxon>
        <taxon>Anabantiformes</taxon>
        <taxon>Anabantoidei</taxon>
        <taxon>Osphronemidae</taxon>
        <taxon>Betta</taxon>
    </lineage>
</organism>
<feature type="domain" description="Fibronectin type-III" evidence="4">
    <location>
        <begin position="419"/>
        <end position="508"/>
    </location>
</feature>
<feature type="signal peptide" evidence="2">
    <location>
        <begin position="1"/>
        <end position="23"/>
    </location>
</feature>
<reference evidence="6" key="1">
    <citation type="submission" date="2025-08" db="UniProtKB">
        <authorList>
            <consortium name="RefSeq"/>
        </authorList>
    </citation>
    <scope>IDENTIFICATION</scope>
</reference>
<evidence type="ECO:0000259" key="4">
    <source>
        <dbReference type="PROSITE" id="PS50853"/>
    </source>
</evidence>
<feature type="domain" description="Fibronectin type-III" evidence="4">
    <location>
        <begin position="593"/>
        <end position="681"/>
    </location>
</feature>
<dbReference type="InterPro" id="IPR050991">
    <property type="entry name" value="ECM_Regulatory_Proteins"/>
</dbReference>
<evidence type="ECO:0000313" key="6">
    <source>
        <dbReference type="RefSeq" id="XP_028998156.1"/>
    </source>
</evidence>
<dbReference type="SUPFAM" id="SSF49265">
    <property type="entry name" value="Fibronectin type III"/>
    <property type="match status" value="4"/>
</dbReference>
<dbReference type="CDD" id="cd00037">
    <property type="entry name" value="CLECT"/>
    <property type="match status" value="1"/>
</dbReference>
<gene>
    <name evidence="6" type="primary">LOC114850491</name>
</gene>
<evidence type="ECO:0000313" key="5">
    <source>
        <dbReference type="Proteomes" id="UP000515150"/>
    </source>
</evidence>
<keyword evidence="1" id="KW-0677">Repeat</keyword>
<dbReference type="SMART" id="SM00060">
    <property type="entry name" value="FN3"/>
    <property type="match status" value="5"/>
</dbReference>